<evidence type="ECO:0000313" key="2">
    <source>
        <dbReference type="Proteomes" id="UP000601435"/>
    </source>
</evidence>
<feature type="non-terminal residue" evidence="1">
    <location>
        <position position="1"/>
    </location>
</feature>
<reference evidence="1" key="1">
    <citation type="submission" date="2021-02" db="EMBL/GenBank/DDBJ databases">
        <authorList>
            <person name="Dougan E. K."/>
            <person name="Rhodes N."/>
            <person name="Thang M."/>
            <person name="Chan C."/>
        </authorList>
    </citation>
    <scope>NUCLEOTIDE SEQUENCE</scope>
</reference>
<protein>
    <submittedName>
        <fullName evidence="1">Mlf protein</fullName>
    </submittedName>
</protein>
<keyword evidence="2" id="KW-1185">Reference proteome</keyword>
<dbReference type="EMBL" id="CAJNJA010058102">
    <property type="protein sequence ID" value="CAE7864540.1"/>
    <property type="molecule type" value="Genomic_DNA"/>
</dbReference>
<sequence>SMKSLKKFVAEESWKKGVESTSQMAPLPAAAVEGWNHRQFTPALAVKNVNLFLTRLPLMYSQASTPLVDQDGLFAIGAKRKIKWTEVVCRAIMYFDTKLTGQSPSVYSLSVFSALAELHPSRPNGLTSVKKFVQNVDTIAAPWIPLS</sequence>
<accession>A0A813AD79</accession>
<proteinExistence type="predicted"/>
<comment type="caution">
    <text evidence="1">The sequence shown here is derived from an EMBL/GenBank/DDBJ whole genome shotgun (WGS) entry which is preliminary data.</text>
</comment>
<name>A0A813AD79_9DINO</name>
<evidence type="ECO:0000313" key="1">
    <source>
        <dbReference type="EMBL" id="CAE7864540.1"/>
    </source>
</evidence>
<dbReference type="AlphaFoldDB" id="A0A813AD79"/>
<dbReference type="Proteomes" id="UP000601435">
    <property type="component" value="Unassembled WGS sequence"/>
</dbReference>
<gene>
    <name evidence="1" type="primary">Mlf</name>
    <name evidence="1" type="ORF">SNEC2469_LOCUS27529</name>
</gene>
<organism evidence="1 2">
    <name type="scientific">Symbiodinium necroappetens</name>
    <dbReference type="NCBI Taxonomy" id="1628268"/>
    <lineage>
        <taxon>Eukaryota</taxon>
        <taxon>Sar</taxon>
        <taxon>Alveolata</taxon>
        <taxon>Dinophyceae</taxon>
        <taxon>Suessiales</taxon>
        <taxon>Symbiodiniaceae</taxon>
        <taxon>Symbiodinium</taxon>
    </lineage>
</organism>
<dbReference type="OrthoDB" id="10548151at2759"/>